<feature type="transmembrane region" description="Helical" evidence="1">
    <location>
        <begin position="80"/>
        <end position="98"/>
    </location>
</feature>
<gene>
    <name evidence="2" type="ORF">DI632_03610</name>
</gene>
<dbReference type="GO" id="GO:0015097">
    <property type="term" value="F:mercury ion transmembrane transporter activity"/>
    <property type="evidence" value="ECO:0007669"/>
    <property type="project" value="InterPro"/>
</dbReference>
<feature type="transmembrane region" description="Helical" evidence="1">
    <location>
        <begin position="20"/>
        <end position="43"/>
    </location>
</feature>
<organism evidence="2 3">
    <name type="scientific">Sphingomonas hengshuiensis</name>
    <dbReference type="NCBI Taxonomy" id="1609977"/>
    <lineage>
        <taxon>Bacteria</taxon>
        <taxon>Pseudomonadati</taxon>
        <taxon>Pseudomonadota</taxon>
        <taxon>Alphaproteobacteria</taxon>
        <taxon>Sphingomonadales</taxon>
        <taxon>Sphingomonadaceae</taxon>
        <taxon>Sphingomonas</taxon>
    </lineage>
</organism>
<dbReference type="InterPro" id="IPR004891">
    <property type="entry name" value="Mercury-R_MerC"/>
</dbReference>
<evidence type="ECO:0008006" key="4">
    <source>
        <dbReference type="Google" id="ProtNLM"/>
    </source>
</evidence>
<dbReference type="EMBL" id="QFNF01000005">
    <property type="protein sequence ID" value="PZO80005.1"/>
    <property type="molecule type" value="Genomic_DNA"/>
</dbReference>
<feature type="transmembrane region" description="Helical" evidence="1">
    <location>
        <begin position="104"/>
        <end position="121"/>
    </location>
</feature>
<dbReference type="GO" id="GO:0016020">
    <property type="term" value="C:membrane"/>
    <property type="evidence" value="ECO:0007669"/>
    <property type="project" value="InterPro"/>
</dbReference>
<keyword evidence="1" id="KW-1133">Transmembrane helix</keyword>
<evidence type="ECO:0000256" key="1">
    <source>
        <dbReference type="SAM" id="Phobius"/>
    </source>
</evidence>
<reference evidence="2 3" key="1">
    <citation type="submission" date="2017-08" db="EMBL/GenBank/DDBJ databases">
        <title>Infants hospitalized years apart are colonized by the same room-sourced microbial strains.</title>
        <authorList>
            <person name="Brooks B."/>
            <person name="Olm M.R."/>
            <person name="Firek B.A."/>
            <person name="Baker R."/>
            <person name="Thomas B.C."/>
            <person name="Morowitz M.J."/>
            <person name="Banfield J.F."/>
        </authorList>
    </citation>
    <scope>NUCLEOTIDE SEQUENCE [LARGE SCALE GENOMIC DNA]</scope>
    <source>
        <strain evidence="2">S2_018_000_R3_110</strain>
    </source>
</reference>
<proteinExistence type="predicted"/>
<evidence type="ECO:0000313" key="3">
    <source>
        <dbReference type="Proteomes" id="UP000248614"/>
    </source>
</evidence>
<dbReference type="AlphaFoldDB" id="A0A2W5BA13"/>
<keyword evidence="1" id="KW-0812">Transmembrane</keyword>
<dbReference type="Pfam" id="PF03203">
    <property type="entry name" value="MerC"/>
    <property type="match status" value="1"/>
</dbReference>
<name>A0A2W5BA13_9SPHN</name>
<dbReference type="Proteomes" id="UP000248614">
    <property type="component" value="Unassembled WGS sequence"/>
</dbReference>
<protein>
    <recommendedName>
        <fullName evidence="4">MerC domain-containing protein</fullName>
    </recommendedName>
</protein>
<sequence length="126" mass="12862">MRSSTARSWLHEGRLDRAGILLSALCAVHCVATIAVMALLASVGGALLHPAIHEIGLMLAVLLGVVALGAGYLRHGQRLPTAVGGIGLGIMALALTLPHGVPEAMATLTGVGLLAFGHYLNRRAGC</sequence>
<feature type="transmembrane region" description="Helical" evidence="1">
    <location>
        <begin position="55"/>
        <end position="73"/>
    </location>
</feature>
<accession>A0A2W5BA13</accession>
<keyword evidence="1" id="KW-0472">Membrane</keyword>
<comment type="caution">
    <text evidence="2">The sequence shown here is derived from an EMBL/GenBank/DDBJ whole genome shotgun (WGS) entry which is preliminary data.</text>
</comment>
<evidence type="ECO:0000313" key="2">
    <source>
        <dbReference type="EMBL" id="PZO80005.1"/>
    </source>
</evidence>